<dbReference type="GO" id="GO:0005737">
    <property type="term" value="C:cytoplasm"/>
    <property type="evidence" value="ECO:0007669"/>
    <property type="project" value="UniProtKB-SubCell"/>
</dbReference>
<keyword evidence="5 6" id="KW-0342">GTP-binding</keyword>
<comment type="subcellular location">
    <subcellularLocation>
        <location evidence="6">Cytoplasm</location>
    </subcellularLocation>
    <text evidence="6">May associate with membranes.</text>
</comment>
<dbReference type="PRINTS" id="PR00326">
    <property type="entry name" value="GTP1OBG"/>
</dbReference>
<dbReference type="Gene3D" id="6.10.250.2860">
    <property type="match status" value="1"/>
</dbReference>
<dbReference type="HAMAP" id="MF_00900">
    <property type="entry name" value="GTPase_HflX"/>
    <property type="match status" value="1"/>
</dbReference>
<evidence type="ECO:0000256" key="7">
    <source>
        <dbReference type="SAM" id="Coils"/>
    </source>
</evidence>
<keyword evidence="3 6" id="KW-0547">Nucleotide-binding</keyword>
<dbReference type="Proteomes" id="UP000294813">
    <property type="component" value="Unassembled WGS sequence"/>
</dbReference>
<sequence length="601" mass="65612">MSTQEVKGNLQGLANALIRRVENLWQFQGERELLFSPDLGREMAAITEACGREIAVFIDRRGQIRDVIVGDAMTVALSATRDRRSSSRLSGIRCVHTHPGASPALSEVDHSALRQLSLDCMVVIAAAPPHAGSVAFLTSATESCEFGPMSFHRLSAYDWLQQVQALDKQFIPPPQMTEAAQEKAFLIGVGEESLDELEQLALSAGAVVVGRLSQKIAKPFAGTYLGSGKAQELSLALQVTDADLLIADDELTPSQIRFLEGLAPVRVIDRTTLILDIFAQRACTREGKLQVELAQLQYRLPRLTGKGLALSRQGGGIGTRGPGEMQLETDRRHLRSRMTAVERELDQVRQHRQRLRSDRKKADLPVVALVGYTNAGKSTLSHHLVNAYGTPGRTTLNGEDKLFATLDPTMRKINIPGGRTILLADTVGFIRKLPHAVVKAFRATLEEVAAADLILHIVDATHEEASQQMQTVLQVLKEIECDHRPIVTVFNKIDRLTGPIDLLSLGVAPAVEVSARTGQGIQELFDCIEGQLAPQGQIIQVLVPYDHGEYVAQIYAQGQVFASEYRPDGIAVQARLPERLIAPCRERGWITSDGGTIGSHG</sequence>
<keyword evidence="7" id="KW-0175">Coiled coil</keyword>
<comment type="caution">
    <text evidence="9">The sequence shown here is derived from an EMBL/GenBank/DDBJ whole genome shotgun (WGS) entry which is preliminary data.</text>
</comment>
<feature type="coiled-coil region" evidence="7">
    <location>
        <begin position="331"/>
        <end position="358"/>
    </location>
</feature>
<dbReference type="GO" id="GO:0046872">
    <property type="term" value="F:metal ion binding"/>
    <property type="evidence" value="ECO:0007669"/>
    <property type="project" value="UniProtKB-KW"/>
</dbReference>
<dbReference type="PANTHER" id="PTHR10229:SF0">
    <property type="entry name" value="GTP-BINDING PROTEIN 6-RELATED"/>
    <property type="match status" value="1"/>
</dbReference>
<keyword evidence="10" id="KW-1185">Reference proteome</keyword>
<feature type="domain" description="Hflx-type G" evidence="8">
    <location>
        <begin position="365"/>
        <end position="536"/>
    </location>
</feature>
<dbReference type="InterPro" id="IPR042108">
    <property type="entry name" value="GTPase_HflX_N_sf"/>
</dbReference>
<evidence type="ECO:0000313" key="9">
    <source>
        <dbReference type="EMBL" id="TCP62037.1"/>
    </source>
</evidence>
<dbReference type="Gene3D" id="3.40.50.11060">
    <property type="entry name" value="GTPase HflX, N-terminal domain"/>
    <property type="match status" value="1"/>
</dbReference>
<dbReference type="RefSeq" id="WP_131920083.1">
    <property type="nucleotide sequence ID" value="NZ_JAOQNU010000024.1"/>
</dbReference>
<evidence type="ECO:0000256" key="1">
    <source>
        <dbReference type="ARBA" id="ARBA00022490"/>
    </source>
</evidence>
<dbReference type="GO" id="GO:0005525">
    <property type="term" value="F:GTP binding"/>
    <property type="evidence" value="ECO:0007669"/>
    <property type="project" value="UniProtKB-UniRule"/>
</dbReference>
<dbReference type="Pfam" id="PF01926">
    <property type="entry name" value="MMR_HSR1"/>
    <property type="match status" value="1"/>
</dbReference>
<name>A0A4R2RIR6_9FIRM</name>
<proteinExistence type="inferred from homology"/>
<comment type="subunit">
    <text evidence="6">Monomer. Associates with the 50S ribosomal subunit.</text>
</comment>
<comment type="function">
    <text evidence="6">GTPase that associates with the 50S ribosomal subunit and may have a role during protein synthesis or ribosome biogenesis.</text>
</comment>
<dbReference type="GO" id="GO:0003924">
    <property type="term" value="F:GTPase activity"/>
    <property type="evidence" value="ECO:0007669"/>
    <property type="project" value="UniProtKB-UniRule"/>
</dbReference>
<evidence type="ECO:0000256" key="2">
    <source>
        <dbReference type="ARBA" id="ARBA00022723"/>
    </source>
</evidence>
<dbReference type="InterPro" id="IPR032305">
    <property type="entry name" value="GTP-bd_M"/>
</dbReference>
<evidence type="ECO:0000259" key="8">
    <source>
        <dbReference type="PROSITE" id="PS51705"/>
    </source>
</evidence>
<dbReference type="FunFam" id="3.40.50.11060:FF:000001">
    <property type="entry name" value="GTPase HflX"/>
    <property type="match status" value="1"/>
</dbReference>
<protein>
    <recommendedName>
        <fullName evidence="6">GTPase HflX</fullName>
    </recommendedName>
    <alternativeName>
        <fullName evidence="6">GTP-binding protein HflX</fullName>
    </alternativeName>
</protein>
<gene>
    <name evidence="6" type="primary">hflX</name>
    <name evidence="9" type="ORF">EDD73_12410</name>
</gene>
<dbReference type="AlphaFoldDB" id="A0A4R2RIR6"/>
<dbReference type="Pfam" id="PF13167">
    <property type="entry name" value="GTP-bdg_N"/>
    <property type="match status" value="1"/>
</dbReference>
<dbReference type="Pfam" id="PF16360">
    <property type="entry name" value="GTP-bdg_M"/>
    <property type="match status" value="1"/>
</dbReference>
<dbReference type="PROSITE" id="PS51705">
    <property type="entry name" value="G_HFLX"/>
    <property type="match status" value="1"/>
</dbReference>
<dbReference type="OrthoDB" id="9812272at2"/>
<dbReference type="CDD" id="cd01878">
    <property type="entry name" value="HflX"/>
    <property type="match status" value="1"/>
</dbReference>
<keyword evidence="2" id="KW-0479">Metal-binding</keyword>
<keyword evidence="4" id="KW-0460">Magnesium</keyword>
<comment type="similarity">
    <text evidence="6">Belongs to the TRAFAC class OBG-HflX-like GTPase superfamily. HflX GTPase family.</text>
</comment>
<dbReference type="GO" id="GO:0043022">
    <property type="term" value="F:ribosome binding"/>
    <property type="evidence" value="ECO:0007669"/>
    <property type="project" value="TreeGrafter"/>
</dbReference>
<dbReference type="SUPFAM" id="SSF52540">
    <property type="entry name" value="P-loop containing nucleoside triphosphate hydrolases"/>
    <property type="match status" value="1"/>
</dbReference>
<evidence type="ECO:0000256" key="5">
    <source>
        <dbReference type="ARBA" id="ARBA00023134"/>
    </source>
</evidence>
<keyword evidence="1 6" id="KW-0963">Cytoplasm</keyword>
<dbReference type="PANTHER" id="PTHR10229">
    <property type="entry name" value="GTP-BINDING PROTEIN HFLX"/>
    <property type="match status" value="1"/>
</dbReference>
<dbReference type="InterPro" id="IPR006073">
    <property type="entry name" value="GTP-bd"/>
</dbReference>
<evidence type="ECO:0000256" key="6">
    <source>
        <dbReference type="HAMAP-Rule" id="MF_00900"/>
    </source>
</evidence>
<evidence type="ECO:0000256" key="4">
    <source>
        <dbReference type="ARBA" id="ARBA00022842"/>
    </source>
</evidence>
<organism evidence="9 10">
    <name type="scientific">Heliophilum fasciatum</name>
    <dbReference type="NCBI Taxonomy" id="35700"/>
    <lineage>
        <taxon>Bacteria</taxon>
        <taxon>Bacillati</taxon>
        <taxon>Bacillota</taxon>
        <taxon>Clostridia</taxon>
        <taxon>Eubacteriales</taxon>
        <taxon>Heliobacteriaceae</taxon>
        <taxon>Heliophilum</taxon>
    </lineage>
</organism>
<accession>A0A4R2RIR6</accession>
<dbReference type="InterPro" id="IPR030394">
    <property type="entry name" value="G_HFLX_dom"/>
</dbReference>
<dbReference type="InterPro" id="IPR025121">
    <property type="entry name" value="GTPase_HflX_N"/>
</dbReference>
<reference evidence="9 10" key="1">
    <citation type="submission" date="2019-03" db="EMBL/GenBank/DDBJ databases">
        <title>Genomic Encyclopedia of Type Strains, Phase IV (KMG-IV): sequencing the most valuable type-strain genomes for metagenomic binning, comparative biology and taxonomic classification.</title>
        <authorList>
            <person name="Goeker M."/>
        </authorList>
    </citation>
    <scope>NUCLEOTIDE SEQUENCE [LARGE SCALE GENOMIC DNA]</scope>
    <source>
        <strain evidence="9 10">DSM 11170</strain>
    </source>
</reference>
<evidence type="ECO:0000313" key="10">
    <source>
        <dbReference type="Proteomes" id="UP000294813"/>
    </source>
</evidence>
<dbReference type="InterPro" id="IPR016496">
    <property type="entry name" value="GTPase_HflX"/>
</dbReference>
<evidence type="ECO:0000256" key="3">
    <source>
        <dbReference type="ARBA" id="ARBA00022741"/>
    </source>
</evidence>
<dbReference type="InterPro" id="IPR027417">
    <property type="entry name" value="P-loop_NTPase"/>
</dbReference>
<dbReference type="Gene3D" id="3.40.50.300">
    <property type="entry name" value="P-loop containing nucleotide triphosphate hydrolases"/>
    <property type="match status" value="1"/>
</dbReference>
<dbReference type="EMBL" id="SLXT01000024">
    <property type="protein sequence ID" value="TCP62037.1"/>
    <property type="molecule type" value="Genomic_DNA"/>
</dbReference>
<dbReference type="NCBIfam" id="TIGR03156">
    <property type="entry name" value="GTP_HflX"/>
    <property type="match status" value="1"/>
</dbReference>